<gene>
    <name evidence="1" type="ORF">TTEB3V08_LOCUS112</name>
</gene>
<dbReference type="EMBL" id="OE000013">
    <property type="protein sequence ID" value="CAD7451916.1"/>
    <property type="molecule type" value="Genomic_DNA"/>
</dbReference>
<protein>
    <submittedName>
        <fullName evidence="1">Uncharacterized protein</fullName>
    </submittedName>
</protein>
<organism evidence="1">
    <name type="scientific">Timema tahoe</name>
    <dbReference type="NCBI Taxonomy" id="61484"/>
    <lineage>
        <taxon>Eukaryota</taxon>
        <taxon>Metazoa</taxon>
        <taxon>Ecdysozoa</taxon>
        <taxon>Arthropoda</taxon>
        <taxon>Hexapoda</taxon>
        <taxon>Insecta</taxon>
        <taxon>Pterygota</taxon>
        <taxon>Neoptera</taxon>
        <taxon>Polyneoptera</taxon>
        <taxon>Phasmatodea</taxon>
        <taxon>Timematodea</taxon>
        <taxon>Timematoidea</taxon>
        <taxon>Timematidae</taxon>
        <taxon>Timema</taxon>
    </lineage>
</organism>
<name>A0A7R9FE64_9NEOP</name>
<reference evidence="1" key="1">
    <citation type="submission" date="2020-11" db="EMBL/GenBank/DDBJ databases">
        <authorList>
            <person name="Tran Van P."/>
        </authorList>
    </citation>
    <scope>NUCLEOTIDE SEQUENCE</scope>
</reference>
<evidence type="ECO:0000313" key="1">
    <source>
        <dbReference type="EMBL" id="CAD7451916.1"/>
    </source>
</evidence>
<accession>A0A7R9FE64</accession>
<proteinExistence type="predicted"/>
<sequence length="374" mass="41307">MTSHPLSRRPYTTTYALVSSIMQAPPLSPNKKPLCLLWESQSEQRPRIIFPQVREERWNVERGAGGKTGSSAGSGPAKCGVANVTLIDRGGEGEAKGGPASSPPPVLHLCLEGRLRAVYQNLSVFRTTSHGSDVIIGVIPTTIIITTPRYTIKLLKRLKKTREGGGKDGLIFSTIVVILCFGFESCVSPNYLVFNDVLLTYRQSHVTKRTKNLSREFYETTSRFTKSEVQTTPKTTSSTTLHWIHVHRGHTCSTTHHRHRASGELVSGLCYERGLYTPFILKEIRHPTRLTAHQASLEILLVVLYLEILANTGSTGSPGADVWRRSLMTLVEKKTTLATPNMDSNPDLSINNSIIYCKSDALEPGGPRSRSNEN</sequence>
<dbReference type="AlphaFoldDB" id="A0A7R9FE64"/>